<dbReference type="CDD" id="cd06222">
    <property type="entry name" value="RNase_H_like"/>
    <property type="match status" value="1"/>
</dbReference>
<evidence type="ECO:0000313" key="4">
    <source>
        <dbReference type="Proteomes" id="UP001415857"/>
    </source>
</evidence>
<dbReference type="Gene3D" id="3.30.420.10">
    <property type="entry name" value="Ribonuclease H-like superfamily/Ribonuclease H"/>
    <property type="match status" value="1"/>
</dbReference>
<dbReference type="Pfam" id="PF13456">
    <property type="entry name" value="RVT_3"/>
    <property type="match status" value="1"/>
</dbReference>
<dbReference type="GO" id="GO:0003676">
    <property type="term" value="F:nucleic acid binding"/>
    <property type="evidence" value="ECO:0007669"/>
    <property type="project" value="InterPro"/>
</dbReference>
<dbReference type="InterPro" id="IPR026960">
    <property type="entry name" value="RVT-Znf"/>
</dbReference>
<gene>
    <name evidence="3" type="ORF">L1049_017538</name>
</gene>
<dbReference type="InterPro" id="IPR012337">
    <property type="entry name" value="RNaseH-like_sf"/>
</dbReference>
<dbReference type="EMBL" id="JBBPBK010000003">
    <property type="protein sequence ID" value="KAK9289067.1"/>
    <property type="molecule type" value="Genomic_DNA"/>
</dbReference>
<evidence type="ECO:0000259" key="2">
    <source>
        <dbReference type="Pfam" id="PF13966"/>
    </source>
</evidence>
<accession>A0AAP0S7L7</accession>
<evidence type="ECO:0000259" key="1">
    <source>
        <dbReference type="Pfam" id="PF13456"/>
    </source>
</evidence>
<feature type="domain" description="Reverse transcriptase zinc-binding" evidence="2">
    <location>
        <begin position="125"/>
        <end position="177"/>
    </location>
</feature>
<organism evidence="3 4">
    <name type="scientific">Liquidambar formosana</name>
    <name type="common">Formosan gum</name>
    <dbReference type="NCBI Taxonomy" id="63359"/>
    <lineage>
        <taxon>Eukaryota</taxon>
        <taxon>Viridiplantae</taxon>
        <taxon>Streptophyta</taxon>
        <taxon>Embryophyta</taxon>
        <taxon>Tracheophyta</taxon>
        <taxon>Spermatophyta</taxon>
        <taxon>Magnoliopsida</taxon>
        <taxon>eudicotyledons</taxon>
        <taxon>Gunneridae</taxon>
        <taxon>Pentapetalae</taxon>
        <taxon>Saxifragales</taxon>
        <taxon>Altingiaceae</taxon>
        <taxon>Liquidambar</taxon>
    </lineage>
</organism>
<proteinExistence type="predicted"/>
<keyword evidence="4" id="KW-1185">Reference proteome</keyword>
<dbReference type="PANTHER" id="PTHR47723">
    <property type="entry name" value="OS05G0353850 PROTEIN"/>
    <property type="match status" value="1"/>
</dbReference>
<dbReference type="GO" id="GO:0004523">
    <property type="term" value="F:RNA-DNA hybrid ribonuclease activity"/>
    <property type="evidence" value="ECO:0007669"/>
    <property type="project" value="InterPro"/>
</dbReference>
<dbReference type="PANTHER" id="PTHR47723:SF19">
    <property type="entry name" value="POLYNUCLEOTIDYL TRANSFERASE, RIBONUCLEASE H-LIKE SUPERFAMILY PROTEIN"/>
    <property type="match status" value="1"/>
</dbReference>
<dbReference type="InterPro" id="IPR044730">
    <property type="entry name" value="RNase_H-like_dom_plant"/>
</dbReference>
<dbReference type="Proteomes" id="UP001415857">
    <property type="component" value="Unassembled WGS sequence"/>
</dbReference>
<reference evidence="3 4" key="1">
    <citation type="journal article" date="2024" name="Plant J.">
        <title>Genome sequences and population genomics reveal climatic adaptation and genomic divergence between two closely related sweetgum species.</title>
        <authorList>
            <person name="Xu W.Q."/>
            <person name="Ren C.Q."/>
            <person name="Zhang X.Y."/>
            <person name="Comes H.P."/>
            <person name="Liu X.H."/>
            <person name="Li Y.G."/>
            <person name="Kettle C.J."/>
            <person name="Jalonen R."/>
            <person name="Gaisberger H."/>
            <person name="Ma Y.Z."/>
            <person name="Qiu Y.X."/>
        </authorList>
    </citation>
    <scope>NUCLEOTIDE SEQUENCE [LARGE SCALE GENOMIC DNA]</scope>
    <source>
        <strain evidence="3">Hangzhou</strain>
    </source>
</reference>
<dbReference type="InterPro" id="IPR036397">
    <property type="entry name" value="RNaseH_sf"/>
</dbReference>
<evidence type="ECO:0000313" key="3">
    <source>
        <dbReference type="EMBL" id="KAK9289067.1"/>
    </source>
</evidence>
<dbReference type="AlphaFoldDB" id="A0AAP0S7L7"/>
<dbReference type="Pfam" id="PF13966">
    <property type="entry name" value="zf-RVT"/>
    <property type="match status" value="1"/>
</dbReference>
<feature type="domain" description="RNase H type-1" evidence="1">
    <location>
        <begin position="244"/>
        <end position="301"/>
    </location>
</feature>
<evidence type="ECO:0008006" key="5">
    <source>
        <dbReference type="Google" id="ProtNLM"/>
    </source>
</evidence>
<protein>
    <recommendedName>
        <fullName evidence="5">RNase H type-1 domain-containing protein</fullName>
    </recommendedName>
</protein>
<dbReference type="InterPro" id="IPR002156">
    <property type="entry name" value="RNaseH_domain"/>
</dbReference>
<dbReference type="InterPro" id="IPR053151">
    <property type="entry name" value="RNase_H-like"/>
</dbReference>
<name>A0AAP0S7L7_LIQFO</name>
<dbReference type="SUPFAM" id="SSF53098">
    <property type="entry name" value="Ribonuclease H-like"/>
    <property type="match status" value="1"/>
</dbReference>
<sequence length="342" mass="38463">MVLEEQNILIIRGKSEKELEEEEDSGRRYSSRIDPPPNLYKIDQIKAEMKNCVLKVLVQFLRRGRGRMCFSFFSCLIKDNGWHIPTSFASTFPDITHDILQLSLPVEDTTDVLVWPFSKSGHLSFTDAYYYFKPTTSDVSWAHHLWKHYIPPKLSTLTWRLLLNALPTDDNLQKSDTKPSLRKSVLHIRSLLRDIGKLSFGHMDNTQSDLLVLHSLGVSAIPKKAPIVSEVCWHPPPPIWLKLNTDGLAKGNPGPAVAGDVFRNCRGFVKGIFSFNIGVQSAFYAELLAVILGIEQAWGKVVKVTVTGPAVKTHRCGWRCRGNNNNVADGDDVGDVEIRVDD</sequence>
<comment type="caution">
    <text evidence="3">The sequence shown here is derived from an EMBL/GenBank/DDBJ whole genome shotgun (WGS) entry which is preliminary data.</text>
</comment>